<dbReference type="Gene3D" id="2.40.280.10">
    <property type="match status" value="1"/>
</dbReference>
<name>A0A1N7J275_9BACI</name>
<comment type="similarity">
    <text evidence="3">Belongs to the SmpB family.</text>
</comment>
<dbReference type="NCBIfam" id="NF003843">
    <property type="entry name" value="PRK05422.1"/>
    <property type="match status" value="1"/>
</dbReference>
<dbReference type="PANTHER" id="PTHR30308:SF2">
    <property type="entry name" value="SSRA-BINDING PROTEIN"/>
    <property type="match status" value="1"/>
</dbReference>
<evidence type="ECO:0000256" key="1">
    <source>
        <dbReference type="ARBA" id="ARBA00022490"/>
    </source>
</evidence>
<organism evidence="4 5">
    <name type="scientific">Salimicrobium flavidum</name>
    <dbReference type="NCBI Taxonomy" id="570947"/>
    <lineage>
        <taxon>Bacteria</taxon>
        <taxon>Bacillati</taxon>
        <taxon>Bacillota</taxon>
        <taxon>Bacilli</taxon>
        <taxon>Bacillales</taxon>
        <taxon>Bacillaceae</taxon>
        <taxon>Salimicrobium</taxon>
    </lineage>
</organism>
<reference evidence="5" key="1">
    <citation type="submission" date="2017-01" db="EMBL/GenBank/DDBJ databases">
        <authorList>
            <person name="Varghese N."/>
            <person name="Submissions S."/>
        </authorList>
    </citation>
    <scope>NUCLEOTIDE SEQUENCE [LARGE SCALE GENOMIC DNA]</scope>
    <source>
        <strain evidence="5">DSM 23127</strain>
    </source>
</reference>
<evidence type="ECO:0000256" key="3">
    <source>
        <dbReference type="HAMAP-Rule" id="MF_00023"/>
    </source>
</evidence>
<dbReference type="SUPFAM" id="SSF74982">
    <property type="entry name" value="Small protein B (SmpB)"/>
    <property type="match status" value="1"/>
</dbReference>
<dbReference type="PROSITE" id="PS01317">
    <property type="entry name" value="SSRP"/>
    <property type="match status" value="1"/>
</dbReference>
<gene>
    <name evidence="3" type="primary">smpB</name>
    <name evidence="4" type="ORF">SAMN05421687_103229</name>
</gene>
<proteinExistence type="inferred from homology"/>
<evidence type="ECO:0000313" key="4">
    <source>
        <dbReference type="EMBL" id="SIS43440.1"/>
    </source>
</evidence>
<dbReference type="GO" id="GO:0070929">
    <property type="term" value="P:trans-translation"/>
    <property type="evidence" value="ECO:0007669"/>
    <property type="project" value="UniProtKB-UniRule"/>
</dbReference>
<dbReference type="GO" id="GO:0070930">
    <property type="term" value="P:trans-translation-dependent protein tagging"/>
    <property type="evidence" value="ECO:0007669"/>
    <property type="project" value="TreeGrafter"/>
</dbReference>
<accession>A0A1N7J275</accession>
<dbReference type="STRING" id="570947.SAMN05421687_103229"/>
<dbReference type="CDD" id="cd09294">
    <property type="entry name" value="SmpB"/>
    <property type="match status" value="1"/>
</dbReference>
<dbReference type="EMBL" id="FTOC01000003">
    <property type="protein sequence ID" value="SIS43440.1"/>
    <property type="molecule type" value="Genomic_DNA"/>
</dbReference>
<dbReference type="InterPro" id="IPR020081">
    <property type="entry name" value="SsrA-bd_prot_CS"/>
</dbReference>
<comment type="function">
    <text evidence="3">Required for rescue of stalled ribosomes mediated by trans-translation. Binds to transfer-messenger RNA (tmRNA), required for stable association of tmRNA with ribosomes. tmRNA and SmpB together mimic tRNA shape, replacing the anticodon stem-loop with SmpB. tmRNA is encoded by the ssrA gene; the 2 termini fold to resemble tRNA(Ala) and it encodes a 'tag peptide', a short internal open reading frame. During trans-translation Ala-aminoacylated tmRNA acts like a tRNA, entering the A-site of stalled ribosomes, displacing the stalled mRNA. The ribosome then switches to translate the ORF on the tmRNA; the nascent peptide is terminated with the 'tag peptide' encoded by the tmRNA and targeted for degradation. The ribosome is freed to recommence translation, which seems to be the essential function of trans-translation.</text>
</comment>
<dbReference type="AlphaFoldDB" id="A0A1N7J275"/>
<dbReference type="Proteomes" id="UP000187608">
    <property type="component" value="Unassembled WGS sequence"/>
</dbReference>
<dbReference type="GO" id="GO:0005829">
    <property type="term" value="C:cytosol"/>
    <property type="evidence" value="ECO:0007669"/>
    <property type="project" value="TreeGrafter"/>
</dbReference>
<evidence type="ECO:0000256" key="2">
    <source>
        <dbReference type="ARBA" id="ARBA00022884"/>
    </source>
</evidence>
<dbReference type="InterPro" id="IPR000037">
    <property type="entry name" value="SsrA-bd_prot"/>
</dbReference>
<dbReference type="OrthoDB" id="9805462at2"/>
<keyword evidence="5" id="KW-1185">Reference proteome</keyword>
<protein>
    <recommendedName>
        <fullName evidence="3">SsrA-binding protein</fullName>
    </recommendedName>
    <alternativeName>
        <fullName evidence="3">Small protein B</fullName>
    </alternativeName>
</protein>
<comment type="subcellular location">
    <subcellularLocation>
        <location evidence="3">Cytoplasm</location>
    </subcellularLocation>
    <text evidence="3">The tmRNA-SmpB complex associates with stalled 70S ribosomes.</text>
</comment>
<evidence type="ECO:0000313" key="5">
    <source>
        <dbReference type="Proteomes" id="UP000187608"/>
    </source>
</evidence>
<dbReference type="Pfam" id="PF01668">
    <property type="entry name" value="SmpB"/>
    <property type="match status" value="1"/>
</dbReference>
<dbReference type="GO" id="GO:0003723">
    <property type="term" value="F:RNA binding"/>
    <property type="evidence" value="ECO:0007669"/>
    <property type="project" value="UniProtKB-UniRule"/>
</dbReference>
<dbReference type="NCBIfam" id="TIGR00086">
    <property type="entry name" value="smpB"/>
    <property type="match status" value="1"/>
</dbReference>
<sequence>MPRGDGRTIAQNKKAGHDYFIEETFEAGIVLQGTEIKSIRNGRINLKDSFARVNRNGEMYIHNMHISPYEQGNIYNHDPTRARKLLLHRKEIDKLIGQTQQKGYSIVPLKVYIKNGVAKVLIGLARGKKKYDKREALKEKQVKREMDRAIKDSFQR</sequence>
<dbReference type="InterPro" id="IPR023620">
    <property type="entry name" value="SmpB"/>
</dbReference>
<dbReference type="RefSeq" id="WP_076558092.1">
    <property type="nucleotide sequence ID" value="NZ_FTOC01000003.1"/>
</dbReference>
<keyword evidence="1 3" id="KW-0963">Cytoplasm</keyword>
<keyword evidence="2 3" id="KW-0694">RNA-binding</keyword>
<dbReference type="PANTHER" id="PTHR30308">
    <property type="entry name" value="TMRNA-BINDING COMPONENT OF TRANS-TRANSLATION TAGGING COMPLEX"/>
    <property type="match status" value="1"/>
</dbReference>
<dbReference type="HAMAP" id="MF_00023">
    <property type="entry name" value="SmpB"/>
    <property type="match status" value="1"/>
</dbReference>